<protein>
    <submittedName>
        <fullName evidence="1">Uncharacterized protein</fullName>
    </submittedName>
</protein>
<evidence type="ECO:0000313" key="1">
    <source>
        <dbReference type="EMBL" id="QCE15388.1"/>
    </source>
</evidence>
<name>A0A4D6NPX0_VIGUN</name>
<gene>
    <name evidence="1" type="ORF">DEO72_LG11g2399</name>
</gene>
<keyword evidence="2" id="KW-1185">Reference proteome</keyword>
<accession>A0A4D6NPX0</accession>
<evidence type="ECO:0000313" key="2">
    <source>
        <dbReference type="Proteomes" id="UP000501690"/>
    </source>
</evidence>
<dbReference type="AlphaFoldDB" id="A0A4D6NPX0"/>
<proteinExistence type="predicted"/>
<organism evidence="1 2">
    <name type="scientific">Vigna unguiculata</name>
    <name type="common">Cowpea</name>
    <dbReference type="NCBI Taxonomy" id="3917"/>
    <lineage>
        <taxon>Eukaryota</taxon>
        <taxon>Viridiplantae</taxon>
        <taxon>Streptophyta</taxon>
        <taxon>Embryophyta</taxon>
        <taxon>Tracheophyta</taxon>
        <taxon>Spermatophyta</taxon>
        <taxon>Magnoliopsida</taxon>
        <taxon>eudicotyledons</taxon>
        <taxon>Gunneridae</taxon>
        <taxon>Pentapetalae</taxon>
        <taxon>rosids</taxon>
        <taxon>fabids</taxon>
        <taxon>Fabales</taxon>
        <taxon>Fabaceae</taxon>
        <taxon>Papilionoideae</taxon>
        <taxon>50 kb inversion clade</taxon>
        <taxon>NPAAA clade</taxon>
        <taxon>indigoferoid/millettioid clade</taxon>
        <taxon>Phaseoleae</taxon>
        <taxon>Vigna</taxon>
    </lineage>
</organism>
<dbReference type="EMBL" id="CP039355">
    <property type="protein sequence ID" value="QCE15388.1"/>
    <property type="molecule type" value="Genomic_DNA"/>
</dbReference>
<reference evidence="1 2" key="1">
    <citation type="submission" date="2019-04" db="EMBL/GenBank/DDBJ databases">
        <title>An improved genome assembly and genetic linkage map for asparagus bean, Vigna unguiculata ssp. sesquipedialis.</title>
        <authorList>
            <person name="Xia Q."/>
            <person name="Zhang R."/>
            <person name="Dong Y."/>
        </authorList>
    </citation>
    <scope>NUCLEOTIDE SEQUENCE [LARGE SCALE GENOMIC DNA]</scope>
    <source>
        <tissue evidence="1">Leaf</tissue>
    </source>
</reference>
<dbReference type="Proteomes" id="UP000501690">
    <property type="component" value="Linkage Group LG11"/>
</dbReference>
<sequence length="137" mass="15090">MDTWVDEWSLCEITNTIRVLLLSQRLAGQWGPPSSRGQQWATGAWAPGSEVPSARRNLQQGRTIGAVRLAVRDTRQAVWELAAPGGTCPLPGDLYYCSLELWFVLVIYKATSGALKVGLLVFLELWLITYHLSCGSG</sequence>